<dbReference type="PROSITE" id="PS50005">
    <property type="entry name" value="TPR"/>
    <property type="match status" value="1"/>
</dbReference>
<dbReference type="SMART" id="SM00028">
    <property type="entry name" value="TPR"/>
    <property type="match status" value="1"/>
</dbReference>
<dbReference type="Gene3D" id="3.40.710.10">
    <property type="entry name" value="DD-peptidase/beta-lactamase superfamily"/>
    <property type="match status" value="1"/>
</dbReference>
<feature type="signal peptide" evidence="2">
    <location>
        <begin position="1"/>
        <end position="21"/>
    </location>
</feature>
<dbReference type="eggNOG" id="COG1680">
    <property type="taxonomic scope" value="Bacteria"/>
</dbReference>
<evidence type="ECO:0000256" key="2">
    <source>
        <dbReference type="SAM" id="SignalP"/>
    </source>
</evidence>
<accession>F4L5K2</accession>
<keyword evidence="5" id="KW-1185">Reference proteome</keyword>
<dbReference type="AlphaFoldDB" id="F4L5K2"/>
<dbReference type="SUPFAM" id="SSF48452">
    <property type="entry name" value="TPR-like"/>
    <property type="match status" value="1"/>
</dbReference>
<dbReference type="Gene3D" id="1.25.40.10">
    <property type="entry name" value="Tetratricopeptide repeat domain"/>
    <property type="match status" value="1"/>
</dbReference>
<dbReference type="KEGG" id="hhy:Halhy_3989"/>
<reference key="2">
    <citation type="submission" date="2011-04" db="EMBL/GenBank/DDBJ databases">
        <title>Complete sequence of chromosome of Haliscomenobacter hydrossis DSM 1100.</title>
        <authorList>
            <consortium name="US DOE Joint Genome Institute (JGI-PGF)"/>
            <person name="Lucas S."/>
            <person name="Han J."/>
            <person name="Lapidus A."/>
            <person name="Bruce D."/>
            <person name="Goodwin L."/>
            <person name="Pitluck S."/>
            <person name="Peters L."/>
            <person name="Kyrpides N."/>
            <person name="Mavromatis K."/>
            <person name="Ivanova N."/>
            <person name="Ovchinnikova G."/>
            <person name="Pagani I."/>
            <person name="Daligault H."/>
            <person name="Detter J.C."/>
            <person name="Han C."/>
            <person name="Land M."/>
            <person name="Hauser L."/>
            <person name="Markowitz V."/>
            <person name="Cheng J.-F."/>
            <person name="Hugenholtz P."/>
            <person name="Woyke T."/>
            <person name="Wu D."/>
            <person name="Verbarg S."/>
            <person name="Frueling A."/>
            <person name="Brambilla E."/>
            <person name="Klenk H.-P."/>
            <person name="Eisen J.A."/>
        </authorList>
    </citation>
    <scope>NUCLEOTIDE SEQUENCE</scope>
    <source>
        <strain>DSM 1100</strain>
    </source>
</reference>
<gene>
    <name evidence="4" type="ordered locus">Halhy_3989</name>
</gene>
<evidence type="ECO:0000313" key="4">
    <source>
        <dbReference type="EMBL" id="AEE51837.1"/>
    </source>
</evidence>
<dbReference type="InterPro" id="IPR011990">
    <property type="entry name" value="TPR-like_helical_dom_sf"/>
</dbReference>
<evidence type="ECO:0000259" key="3">
    <source>
        <dbReference type="Pfam" id="PF00144"/>
    </source>
</evidence>
<proteinExistence type="predicted"/>
<dbReference type="InterPro" id="IPR001466">
    <property type="entry name" value="Beta-lactam-related"/>
</dbReference>
<dbReference type="OrthoDB" id="9797709at2"/>
<feature type="chain" id="PRO_5003312550" evidence="2">
    <location>
        <begin position="22"/>
        <end position="604"/>
    </location>
</feature>
<dbReference type="PANTHER" id="PTHR46825">
    <property type="entry name" value="D-ALANYL-D-ALANINE-CARBOXYPEPTIDASE/ENDOPEPTIDASE AMPH"/>
    <property type="match status" value="1"/>
</dbReference>
<feature type="domain" description="Beta-lactamase-related" evidence="3">
    <location>
        <begin position="54"/>
        <end position="379"/>
    </location>
</feature>
<sequence>MYKVIFFSFVTCLWASGQTLAQSEVVKERIDKVENGLIPYVPVQGFPAWNLLDRMKYYQVQGVSIAVINNFKVEWAKGYGWADTLKKEPVSTKTMFSAGSISKFVMAAGAFKLVENQKLSLDAPINNYLKSWKIPANEYTQKTPISLRMLLSHKAGTSQNSYFGFTRDKKPLPTIVDILQGNPIAESRGVVVNSEPNREFRYSGGGSMIAQMAIMDATGENFEAYTMRNIFTPLGMLHSTFAQPLPTKFQKQASWGYSLATWYKGVPYVYPQQAAAGLYSTPTDLAKFIVEIQKAYQSKSSFLKPSSVKEMLTAQAKVSEGGYKEEIGVGPFLIQLSNNQGEKGQYFEFTGVNAGFVAYVIGNFTQGYGAVIMLNSGDDYNGLGKEIRRAIAQTYQWHHFLPDTVKYISLTNSDLAKYEGRYRKGFDEVVYIRREKDYLVERINNGQDIYCFPIAKDTIVFTDYNVKGIFETNVEGKTTSLRTEWQENPMPRMKDDEFAPFELFRDKKYAEAKALLATVKSNEYQITYTAYEALNKPNADLEVVKTLLEIAQEQHPKSSIVYARWGDYYLKMKDTARAIENYEKVLNLDPSDKEAQENLQRLKK</sequence>
<dbReference type="EMBL" id="CP002691">
    <property type="protein sequence ID" value="AEE51837.1"/>
    <property type="molecule type" value="Genomic_DNA"/>
</dbReference>
<keyword evidence="2" id="KW-0732">Signal</keyword>
<dbReference type="eggNOG" id="COG0457">
    <property type="taxonomic scope" value="Bacteria"/>
</dbReference>
<evidence type="ECO:0000313" key="5">
    <source>
        <dbReference type="Proteomes" id="UP000008461"/>
    </source>
</evidence>
<dbReference type="InterPro" id="IPR012338">
    <property type="entry name" value="Beta-lactam/transpept-like"/>
</dbReference>
<dbReference type="SUPFAM" id="SSF56601">
    <property type="entry name" value="beta-lactamase/transpeptidase-like"/>
    <property type="match status" value="1"/>
</dbReference>
<protein>
    <submittedName>
        <fullName evidence="4">Beta-lactamase</fullName>
    </submittedName>
</protein>
<dbReference type="Pfam" id="PF00144">
    <property type="entry name" value="Beta-lactamase"/>
    <property type="match status" value="1"/>
</dbReference>
<reference evidence="4 5" key="1">
    <citation type="journal article" date="2011" name="Stand. Genomic Sci.">
        <title>Complete genome sequence of Haliscomenobacter hydrossis type strain (O).</title>
        <authorList>
            <consortium name="US DOE Joint Genome Institute (JGI-PGF)"/>
            <person name="Daligault H."/>
            <person name="Lapidus A."/>
            <person name="Zeytun A."/>
            <person name="Nolan M."/>
            <person name="Lucas S."/>
            <person name="Del Rio T.G."/>
            <person name="Tice H."/>
            <person name="Cheng J.F."/>
            <person name="Tapia R."/>
            <person name="Han C."/>
            <person name="Goodwin L."/>
            <person name="Pitluck S."/>
            <person name="Liolios K."/>
            <person name="Pagani I."/>
            <person name="Ivanova N."/>
            <person name="Huntemann M."/>
            <person name="Mavromatis K."/>
            <person name="Mikhailova N."/>
            <person name="Pati A."/>
            <person name="Chen A."/>
            <person name="Palaniappan K."/>
            <person name="Land M."/>
            <person name="Hauser L."/>
            <person name="Brambilla E.M."/>
            <person name="Rohde M."/>
            <person name="Verbarg S."/>
            <person name="Goker M."/>
            <person name="Bristow J."/>
            <person name="Eisen J.A."/>
            <person name="Markowitz V."/>
            <person name="Hugenholtz P."/>
            <person name="Kyrpides N.C."/>
            <person name="Klenk H.P."/>
            <person name="Woyke T."/>
        </authorList>
    </citation>
    <scope>NUCLEOTIDE SEQUENCE [LARGE SCALE GENOMIC DNA]</scope>
    <source>
        <strain evidence="5">ATCC 27775 / DSM 1100 / LMG 10767 / O</strain>
    </source>
</reference>
<dbReference type="HOGENOM" id="CLU_020027_8_2_10"/>
<evidence type="ECO:0000256" key="1">
    <source>
        <dbReference type="PROSITE-ProRule" id="PRU00339"/>
    </source>
</evidence>
<dbReference type="STRING" id="760192.Halhy_3989"/>
<dbReference type="Proteomes" id="UP000008461">
    <property type="component" value="Chromosome"/>
</dbReference>
<dbReference type="RefSeq" id="WP_013766375.1">
    <property type="nucleotide sequence ID" value="NC_015510.1"/>
</dbReference>
<feature type="repeat" description="TPR" evidence="1">
    <location>
        <begin position="559"/>
        <end position="592"/>
    </location>
</feature>
<keyword evidence="1" id="KW-0802">TPR repeat</keyword>
<dbReference type="InterPro" id="IPR050491">
    <property type="entry name" value="AmpC-like"/>
</dbReference>
<dbReference type="InterPro" id="IPR019734">
    <property type="entry name" value="TPR_rpt"/>
</dbReference>
<organism evidence="4 5">
    <name type="scientific">Haliscomenobacter hydrossis (strain ATCC 27775 / DSM 1100 / LMG 10767 / O)</name>
    <dbReference type="NCBI Taxonomy" id="760192"/>
    <lineage>
        <taxon>Bacteria</taxon>
        <taxon>Pseudomonadati</taxon>
        <taxon>Bacteroidota</taxon>
        <taxon>Saprospiria</taxon>
        <taxon>Saprospirales</taxon>
        <taxon>Haliscomenobacteraceae</taxon>
        <taxon>Haliscomenobacter</taxon>
    </lineage>
</organism>
<name>F4L5K2_HALH1</name>
<dbReference type="PANTHER" id="PTHR46825:SF12">
    <property type="entry name" value="PENICILLIN-BINDING PROTEIN 4"/>
    <property type="match status" value="1"/>
</dbReference>